<feature type="domain" description="Type I restriction modification DNA specificity" evidence="4">
    <location>
        <begin position="38"/>
        <end position="180"/>
    </location>
</feature>
<dbReference type="EC" id="3.1.21.-" evidence="5"/>
<evidence type="ECO:0000259" key="4">
    <source>
        <dbReference type="Pfam" id="PF01420"/>
    </source>
</evidence>
<keyword evidence="5" id="KW-0378">Hydrolase</keyword>
<evidence type="ECO:0000256" key="2">
    <source>
        <dbReference type="ARBA" id="ARBA00022747"/>
    </source>
</evidence>
<proteinExistence type="inferred from homology"/>
<dbReference type="GO" id="GO:0004519">
    <property type="term" value="F:endonuclease activity"/>
    <property type="evidence" value="ECO:0007669"/>
    <property type="project" value="UniProtKB-KW"/>
</dbReference>
<keyword evidence="5" id="KW-0540">Nuclease</keyword>
<dbReference type="Gene3D" id="3.90.220.20">
    <property type="entry name" value="DNA methylase specificity domains"/>
    <property type="match status" value="2"/>
</dbReference>
<protein>
    <submittedName>
        <fullName evidence="5">Restriction endonuclease subunit S</fullName>
        <ecNumber evidence="5">3.1.21.-</ecNumber>
    </submittedName>
</protein>
<evidence type="ECO:0000256" key="3">
    <source>
        <dbReference type="ARBA" id="ARBA00023125"/>
    </source>
</evidence>
<gene>
    <name evidence="5" type="ORF">V2E25_01145</name>
</gene>
<organism evidence="5 6">
    <name type="scientific">Mycoplasmopsis arginini</name>
    <name type="common">Mycoplasma arginini</name>
    <dbReference type="NCBI Taxonomy" id="2094"/>
    <lineage>
        <taxon>Bacteria</taxon>
        <taxon>Bacillati</taxon>
        <taxon>Mycoplasmatota</taxon>
        <taxon>Mycoplasmoidales</taxon>
        <taxon>Metamycoplasmataceae</taxon>
        <taxon>Mycoplasmopsis</taxon>
    </lineage>
</organism>
<dbReference type="Proteomes" id="UP001432074">
    <property type="component" value="Chromosome"/>
</dbReference>
<comment type="similarity">
    <text evidence="1">Belongs to the type-I restriction system S methylase family.</text>
</comment>
<dbReference type="Pfam" id="PF01420">
    <property type="entry name" value="Methylase_S"/>
    <property type="match status" value="1"/>
</dbReference>
<dbReference type="InterPro" id="IPR044946">
    <property type="entry name" value="Restrct_endonuc_typeI_TRD_sf"/>
</dbReference>
<accession>A0ABZ2AJ94</accession>
<name>A0ABZ2AJ94_MYCAR</name>
<dbReference type="RefSeq" id="WP_129694527.1">
    <property type="nucleotide sequence ID" value="NZ_CP143577.1"/>
</dbReference>
<dbReference type="CDD" id="cd17521">
    <property type="entry name" value="RMtype1_S_Sau13435ORF2165P_TRD2-CR2_like"/>
    <property type="match status" value="1"/>
</dbReference>
<keyword evidence="2" id="KW-0680">Restriction system</keyword>
<evidence type="ECO:0000256" key="1">
    <source>
        <dbReference type="ARBA" id="ARBA00010923"/>
    </source>
</evidence>
<dbReference type="EMBL" id="CP143577">
    <property type="protein sequence ID" value="WVN22187.1"/>
    <property type="molecule type" value="Genomic_DNA"/>
</dbReference>
<reference evidence="5" key="1">
    <citation type="submission" date="2024-01" db="EMBL/GenBank/DDBJ databases">
        <title>Complete genome sequence of Mycoplasma arginini type strain G 230.</title>
        <authorList>
            <person name="Spergser J."/>
        </authorList>
    </citation>
    <scope>NUCLEOTIDE SEQUENCE</scope>
    <source>
        <strain evidence="5">NCTC 10129</strain>
    </source>
</reference>
<sequence>MNYQKIKNLSNPNKGVYGIGASSCDYNSKYPQYLRITDIDDNGYAPYTLETCINPNLYKNWNKYVLNKNDIVFARTGNSTGRNFFCKNIKPNTVFAGFLIKFSIDPTLINPQYLGYYCQSKSYWNQVSSLFTGSTRNNINAEQYGDLLIPVVDYALQQHIVNTIGSVDDLLENLVKQNEKIIQIGLIKINKLNNIQTKNLSEIVEFSKGCEVGSSNYSDIKKDNMINYLRVGDLNAIGTTHVKLDNELVISKFDDILCAFDGAPGRNNIGLVGAYSSGIYNLKCNDINKGLVYFGINSDLNQKIIADHSQGTTILHASKSIQHLQYADIGLEDKMYLNSLFKLLLQNKKKIEYLKNIKSNLLNKYF</sequence>
<dbReference type="PANTHER" id="PTHR30408">
    <property type="entry name" value="TYPE-1 RESTRICTION ENZYME ECOKI SPECIFICITY PROTEIN"/>
    <property type="match status" value="1"/>
</dbReference>
<dbReference type="InterPro" id="IPR052021">
    <property type="entry name" value="Type-I_RS_S_subunit"/>
</dbReference>
<dbReference type="SUPFAM" id="SSF116734">
    <property type="entry name" value="DNA methylase specificity domain"/>
    <property type="match status" value="2"/>
</dbReference>
<keyword evidence="3" id="KW-0238">DNA-binding</keyword>
<keyword evidence="6" id="KW-1185">Reference proteome</keyword>
<dbReference type="InterPro" id="IPR000055">
    <property type="entry name" value="Restrct_endonuc_typeI_TRD"/>
</dbReference>
<evidence type="ECO:0000313" key="5">
    <source>
        <dbReference type="EMBL" id="WVN22187.1"/>
    </source>
</evidence>
<dbReference type="GO" id="GO:0016787">
    <property type="term" value="F:hydrolase activity"/>
    <property type="evidence" value="ECO:0007669"/>
    <property type="project" value="UniProtKB-KW"/>
</dbReference>
<dbReference type="PANTHER" id="PTHR30408:SF12">
    <property type="entry name" value="TYPE I RESTRICTION ENZYME MJAVIII SPECIFICITY SUBUNIT"/>
    <property type="match status" value="1"/>
</dbReference>
<evidence type="ECO:0000313" key="6">
    <source>
        <dbReference type="Proteomes" id="UP001432074"/>
    </source>
</evidence>
<keyword evidence="5" id="KW-0255">Endonuclease</keyword>